<protein>
    <submittedName>
        <fullName evidence="2">Amphi-Trp domain-containing protein</fullName>
    </submittedName>
</protein>
<dbReference type="InterPro" id="IPR027598">
    <property type="entry name" value="Amphi-Trp_dom"/>
</dbReference>
<dbReference type="NCBIfam" id="TIGR04354">
    <property type="entry name" value="amphi-Trp"/>
    <property type="match status" value="1"/>
</dbReference>
<keyword evidence="3" id="KW-1185">Reference proteome</keyword>
<dbReference type="Pfam" id="PF20068">
    <property type="entry name" value="Amphi-Trp"/>
    <property type="match status" value="1"/>
</dbReference>
<sequence length="73" mass="8857">MSDFFEIKDKQRVRREDAAKKLREIADQLERHNDLEFERNGISIKTRVPDEIDMKIEFEIEDGETEMEIELTW</sequence>
<name>A0ABY5PAY7_9ACTN</name>
<feature type="domain" description="Amphi-Trp" evidence="1">
    <location>
        <begin position="6"/>
        <end position="73"/>
    </location>
</feature>
<accession>A0ABY5PAY7</accession>
<dbReference type="RefSeq" id="WP_353862164.1">
    <property type="nucleotide sequence ID" value="NZ_CP088295.1"/>
</dbReference>
<evidence type="ECO:0000259" key="1">
    <source>
        <dbReference type="Pfam" id="PF20068"/>
    </source>
</evidence>
<gene>
    <name evidence="2" type="ORF">LRS13_12795</name>
</gene>
<evidence type="ECO:0000313" key="2">
    <source>
        <dbReference type="EMBL" id="UUY01610.1"/>
    </source>
</evidence>
<evidence type="ECO:0000313" key="3">
    <source>
        <dbReference type="Proteomes" id="UP001058860"/>
    </source>
</evidence>
<dbReference type="EMBL" id="CP088295">
    <property type="protein sequence ID" value="UUY01610.1"/>
    <property type="molecule type" value="Genomic_DNA"/>
</dbReference>
<organism evidence="2 3">
    <name type="scientific">Svornostia abyssi</name>
    <dbReference type="NCBI Taxonomy" id="2898438"/>
    <lineage>
        <taxon>Bacteria</taxon>
        <taxon>Bacillati</taxon>
        <taxon>Actinomycetota</taxon>
        <taxon>Thermoleophilia</taxon>
        <taxon>Solirubrobacterales</taxon>
        <taxon>Baekduiaceae</taxon>
        <taxon>Svornostia</taxon>
    </lineage>
</organism>
<proteinExistence type="predicted"/>
<dbReference type="Proteomes" id="UP001058860">
    <property type="component" value="Chromosome"/>
</dbReference>
<reference evidence="3" key="1">
    <citation type="submission" date="2021-11" db="EMBL/GenBank/DDBJ databases">
        <title>Cultivation dependent microbiological survey of springs from the worlds oldest radium mine currently devoted to the extraction of radon-saturated water.</title>
        <authorList>
            <person name="Kapinusova G."/>
            <person name="Smrhova T."/>
            <person name="Strejcek M."/>
            <person name="Suman J."/>
            <person name="Jani K."/>
            <person name="Pajer P."/>
            <person name="Uhlik O."/>
        </authorList>
    </citation>
    <scope>NUCLEOTIDE SEQUENCE [LARGE SCALE GENOMIC DNA]</scope>
    <source>
        <strain evidence="3">J379</strain>
    </source>
</reference>